<keyword evidence="2" id="KW-0677">Repeat</keyword>
<dbReference type="InterPro" id="IPR057226">
    <property type="entry name" value="DUF7904"/>
</dbReference>
<dbReference type="InterPro" id="IPR029006">
    <property type="entry name" value="ADF-H/Gelsolin-like_dom_sf"/>
</dbReference>
<feature type="compositionally biased region" description="Low complexity" evidence="3">
    <location>
        <begin position="790"/>
        <end position="803"/>
    </location>
</feature>
<dbReference type="Gramene" id="EFJ08608">
    <property type="protein sequence ID" value="EFJ08608"/>
    <property type="gene ID" value="SELMODRAFT_235997"/>
</dbReference>
<dbReference type="HOGENOM" id="CLU_002568_2_0_1"/>
<dbReference type="InterPro" id="IPR007122">
    <property type="entry name" value="Villin/Gelsolin"/>
</dbReference>
<organism evidence="6">
    <name type="scientific">Selaginella moellendorffii</name>
    <name type="common">Spikemoss</name>
    <dbReference type="NCBI Taxonomy" id="88036"/>
    <lineage>
        <taxon>Eukaryota</taxon>
        <taxon>Viridiplantae</taxon>
        <taxon>Streptophyta</taxon>
        <taxon>Embryophyta</taxon>
        <taxon>Tracheophyta</taxon>
        <taxon>Lycopodiopsida</taxon>
        <taxon>Selaginellales</taxon>
        <taxon>Selaginellaceae</taxon>
        <taxon>Selaginella</taxon>
    </lineage>
</organism>
<evidence type="ECO:0000256" key="1">
    <source>
        <dbReference type="ARBA" id="ARBA00022467"/>
    </source>
</evidence>
<evidence type="ECO:0000256" key="3">
    <source>
        <dbReference type="SAM" id="MobiDB-lite"/>
    </source>
</evidence>
<dbReference type="CDD" id="cd11293">
    <property type="entry name" value="gelsolin_S4_like"/>
    <property type="match status" value="1"/>
</dbReference>
<dbReference type="CDD" id="cd11288">
    <property type="entry name" value="gelsolin_S5_like"/>
    <property type="match status" value="1"/>
</dbReference>
<dbReference type="GO" id="GO:0007015">
    <property type="term" value="P:actin filament organization"/>
    <property type="evidence" value="ECO:0007669"/>
    <property type="project" value="UniProtKB-ARBA"/>
</dbReference>
<dbReference type="SMART" id="SM00153">
    <property type="entry name" value="VHP"/>
    <property type="match status" value="1"/>
</dbReference>
<dbReference type="EMBL" id="GL377672">
    <property type="protein sequence ID" value="EFJ08608.1"/>
    <property type="molecule type" value="Genomic_DNA"/>
</dbReference>
<dbReference type="InParanoid" id="D8T3Y5"/>
<feature type="region of interest" description="Disordered" evidence="3">
    <location>
        <begin position="772"/>
        <end position="832"/>
    </location>
</feature>
<feature type="domain" description="HP" evidence="4">
    <location>
        <begin position="854"/>
        <end position="919"/>
    </location>
</feature>
<evidence type="ECO:0000313" key="5">
    <source>
        <dbReference type="EMBL" id="EFJ08608.1"/>
    </source>
</evidence>
<dbReference type="eggNOG" id="KOG0443">
    <property type="taxonomic scope" value="Eukaryota"/>
</dbReference>
<proteinExistence type="predicted"/>
<evidence type="ECO:0000313" key="6">
    <source>
        <dbReference type="Proteomes" id="UP000001514"/>
    </source>
</evidence>
<dbReference type="KEGG" id="smo:SELMODRAFT_235997"/>
<dbReference type="InterPro" id="IPR003128">
    <property type="entry name" value="Villin_headpiece"/>
</dbReference>
<dbReference type="SUPFAM" id="SSF47050">
    <property type="entry name" value="VHP, Villin headpiece domain"/>
    <property type="match status" value="1"/>
</dbReference>
<dbReference type="Gene3D" id="3.40.20.10">
    <property type="entry name" value="Severin"/>
    <property type="match status" value="6"/>
</dbReference>
<dbReference type="STRING" id="88036.D8T3Y5"/>
<sequence>MAVSMKNVDPAFQGIGQKAGLEIWRIENFVPVPLPKSDHGKFYTGDSYIILKTTALKSGALRYDIHFWLGKATSQDEAGTAAIKSVELDAALGGRAVQYREVQGSESDKFLTYFKPCIIPLEGGCASGFKKPEVEKIEPRLFCCKGRRVVRVKEVPFSRSSLNHDDVFILDTDVKIYQFNGVNSSIQERAKALEVVQFIKDNDHDGKCAVAIVEDGKMAAEADAGEFWGLFGGFAPIGKKASIKENEDEDPGSGKLSLVDGNVQEVSASSLPRELLETDKCYLLDGGPTVYVWTGRATSLDERKSASKAAEEYIAKKPQTTRITRVIEGFETLPFKSYFGEWTTAGGAPVVSEEGRGKVAALLKQQGVDVKGLLKGASVKEDEPSLFNSSGKLEVWRVDGKTKTPVPSEAHGHFYSGDCFVVRYTYQGDQKETECFVCCWLGNQSAEEDQSSAFSHVEEISSSFKGRLVQARVFEGKEPSQFIALFSSLVIFKGGQSSGYKTLVSESASEDETYTEDGLALFRVRGTKPYNSLAVQVEPVSASLNSSDCFIFQSAKTYLLWFGSFSTLEEQQVAARIATSLKVTPIFLVSSLMLILNDPPTFWNALGGKKVYPSQRELVDSDKDPRLFEYTRKPGNLLFEETFNFTQDDLLSDDIMILDTRCELSVWIGQNVSPKDKKQGFAIAEKYVERASRLDGLSKDIPIFKILEGSEPAFFTRHFAWDPSKSAVSLPMLIPLRDDSRRYRADQRKDTMYATVFLFYVVSLTSLLVQTPPKKRTATNGANEPKLDADSSSPMASSQRQSPLTPRPSFTPRKSPVESKEPSPEPGNTKTFFVSNLCLTPSNLVQCSDAPPPPAATGPFSYEILRVKSSSNPPGIDVTKRESYLSPEEFKSVFGMEVDQFRALPKWKQDQYKKAADLF</sequence>
<dbReference type="Gene3D" id="1.10.950.10">
    <property type="entry name" value="Villin headpiece domain"/>
    <property type="match status" value="1"/>
</dbReference>
<dbReference type="CDD" id="cd11289">
    <property type="entry name" value="gelsolin_S2_like"/>
    <property type="match status" value="1"/>
</dbReference>
<dbReference type="PANTHER" id="PTHR11977:SF51">
    <property type="entry name" value="PROTEIN FLIGHTLESS-1 HOMOLOG"/>
    <property type="match status" value="1"/>
</dbReference>
<dbReference type="InterPro" id="IPR036886">
    <property type="entry name" value="Villin_headpiece_dom_sf"/>
</dbReference>
<reference evidence="5 6" key="1">
    <citation type="journal article" date="2011" name="Science">
        <title>The Selaginella genome identifies genetic changes associated with the evolution of vascular plants.</title>
        <authorList>
            <person name="Banks J.A."/>
            <person name="Nishiyama T."/>
            <person name="Hasebe M."/>
            <person name="Bowman J.L."/>
            <person name="Gribskov M."/>
            <person name="dePamphilis C."/>
            <person name="Albert V.A."/>
            <person name="Aono N."/>
            <person name="Aoyama T."/>
            <person name="Ambrose B.A."/>
            <person name="Ashton N.W."/>
            <person name="Axtell M.J."/>
            <person name="Barker E."/>
            <person name="Barker M.S."/>
            <person name="Bennetzen J.L."/>
            <person name="Bonawitz N.D."/>
            <person name="Chapple C."/>
            <person name="Cheng C."/>
            <person name="Correa L.G."/>
            <person name="Dacre M."/>
            <person name="DeBarry J."/>
            <person name="Dreyer I."/>
            <person name="Elias M."/>
            <person name="Engstrom E.M."/>
            <person name="Estelle M."/>
            <person name="Feng L."/>
            <person name="Finet C."/>
            <person name="Floyd S.K."/>
            <person name="Frommer W.B."/>
            <person name="Fujita T."/>
            <person name="Gramzow L."/>
            <person name="Gutensohn M."/>
            <person name="Harholt J."/>
            <person name="Hattori M."/>
            <person name="Heyl A."/>
            <person name="Hirai T."/>
            <person name="Hiwatashi Y."/>
            <person name="Ishikawa M."/>
            <person name="Iwata M."/>
            <person name="Karol K.G."/>
            <person name="Koehler B."/>
            <person name="Kolukisaoglu U."/>
            <person name="Kubo M."/>
            <person name="Kurata T."/>
            <person name="Lalonde S."/>
            <person name="Li K."/>
            <person name="Li Y."/>
            <person name="Litt A."/>
            <person name="Lyons E."/>
            <person name="Manning G."/>
            <person name="Maruyama T."/>
            <person name="Michael T.P."/>
            <person name="Mikami K."/>
            <person name="Miyazaki S."/>
            <person name="Morinaga S."/>
            <person name="Murata T."/>
            <person name="Mueller-Roeber B."/>
            <person name="Nelson D.R."/>
            <person name="Obara M."/>
            <person name="Oguri Y."/>
            <person name="Olmstead R.G."/>
            <person name="Onodera N."/>
            <person name="Petersen B.L."/>
            <person name="Pils B."/>
            <person name="Prigge M."/>
            <person name="Rensing S.A."/>
            <person name="Riano-Pachon D.M."/>
            <person name="Roberts A.W."/>
            <person name="Sato Y."/>
            <person name="Scheller H.V."/>
            <person name="Schulz B."/>
            <person name="Schulz C."/>
            <person name="Shakirov E.V."/>
            <person name="Shibagaki N."/>
            <person name="Shinohara N."/>
            <person name="Shippen D.E."/>
            <person name="Soerensen I."/>
            <person name="Sotooka R."/>
            <person name="Sugimoto N."/>
            <person name="Sugita M."/>
            <person name="Sumikawa N."/>
            <person name="Tanurdzic M."/>
            <person name="Theissen G."/>
            <person name="Ulvskov P."/>
            <person name="Wakazuki S."/>
            <person name="Weng J.K."/>
            <person name="Willats W.W."/>
            <person name="Wipf D."/>
            <person name="Wolf P.G."/>
            <person name="Yang L."/>
            <person name="Zimmer A.D."/>
            <person name="Zhu Q."/>
            <person name="Mitros T."/>
            <person name="Hellsten U."/>
            <person name="Loque D."/>
            <person name="Otillar R."/>
            <person name="Salamov A."/>
            <person name="Schmutz J."/>
            <person name="Shapiro H."/>
            <person name="Lindquist E."/>
            <person name="Lucas S."/>
            <person name="Rokhsar D."/>
            <person name="Grigoriev I.V."/>
        </authorList>
    </citation>
    <scope>NUCLEOTIDE SEQUENCE [LARGE SCALE GENOMIC DNA]</scope>
</reference>
<dbReference type="PANTHER" id="PTHR11977">
    <property type="entry name" value="VILLIN"/>
    <property type="match status" value="1"/>
</dbReference>
<dbReference type="AlphaFoldDB" id="D8T3Y5"/>
<keyword evidence="1" id="KW-0117">Actin capping</keyword>
<dbReference type="FunCoup" id="D8T3Y5">
    <property type="interactions" value="2627"/>
</dbReference>
<dbReference type="CDD" id="cd11290">
    <property type="entry name" value="gelsolin_S1_like"/>
    <property type="match status" value="1"/>
</dbReference>
<dbReference type="PROSITE" id="PS51089">
    <property type="entry name" value="HP"/>
    <property type="match status" value="1"/>
</dbReference>
<name>D8T3Y5_SELML</name>
<gene>
    <name evidence="5" type="ORF">SELMODRAFT_235997</name>
</gene>
<dbReference type="Proteomes" id="UP000001514">
    <property type="component" value="Unassembled WGS sequence"/>
</dbReference>
<keyword evidence="6" id="KW-1185">Reference proteome</keyword>
<evidence type="ECO:0000259" key="4">
    <source>
        <dbReference type="PROSITE" id="PS51089"/>
    </source>
</evidence>
<protein>
    <recommendedName>
        <fullName evidence="4">HP domain-containing protein</fullName>
    </recommendedName>
</protein>
<dbReference type="SMART" id="SM00262">
    <property type="entry name" value="GEL"/>
    <property type="match status" value="6"/>
</dbReference>
<dbReference type="InterPro" id="IPR007123">
    <property type="entry name" value="Gelsolin-like_dom"/>
</dbReference>
<dbReference type="Pfam" id="PF00626">
    <property type="entry name" value="Gelsolin"/>
    <property type="match status" value="4"/>
</dbReference>
<accession>D8T3Y5</accession>
<dbReference type="GO" id="GO:0051693">
    <property type="term" value="P:actin filament capping"/>
    <property type="evidence" value="ECO:0007669"/>
    <property type="project" value="UniProtKB-KW"/>
</dbReference>
<dbReference type="Pfam" id="PF25480">
    <property type="entry name" value="DUF7904"/>
    <property type="match status" value="1"/>
</dbReference>
<dbReference type="FunFam" id="3.40.20.10:FF:000002">
    <property type="entry name" value="Gelsolin"/>
    <property type="match status" value="1"/>
</dbReference>
<dbReference type="GO" id="GO:0051015">
    <property type="term" value="F:actin filament binding"/>
    <property type="evidence" value="ECO:0007669"/>
    <property type="project" value="InterPro"/>
</dbReference>
<dbReference type="FunFam" id="3.40.20.10:FF:000028">
    <property type="entry name" value="Villin-like 1"/>
    <property type="match status" value="1"/>
</dbReference>
<dbReference type="SUPFAM" id="SSF55753">
    <property type="entry name" value="Actin depolymerizing proteins"/>
    <property type="match status" value="6"/>
</dbReference>
<evidence type="ECO:0000256" key="2">
    <source>
        <dbReference type="ARBA" id="ARBA00022737"/>
    </source>
</evidence>
<dbReference type="Pfam" id="PF02209">
    <property type="entry name" value="VHP"/>
    <property type="match status" value="1"/>
</dbReference>
<dbReference type="PRINTS" id="PR00597">
    <property type="entry name" value="GELSOLIN"/>
</dbReference>
<dbReference type="OMA" id="QCVNVKE"/>